<reference evidence="5 6" key="1">
    <citation type="journal article" date="2016" name="Genome Announc.">
        <title>Draft Genome Sequence of 'Halomonas chromatireducens' Strain AGD 8-3, a Haloalkaliphilic Chromate- and Selenite-Reducing Gammaproteobacterium.</title>
        <authorList>
            <person name="Sharko F.S."/>
            <person name="Shapovalova A.A."/>
            <person name="Tsygankova S.V."/>
            <person name="Komova A.V."/>
            <person name="Boulygina E.S."/>
            <person name="Teslyuk A.B."/>
            <person name="Gotovtsev P.M."/>
            <person name="Namsaraev Z.B."/>
            <person name="Khijniak T.V."/>
            <person name="Nedoluzhko A.V."/>
            <person name="Vasilov R.G."/>
        </authorList>
    </citation>
    <scope>NUCLEOTIDE SEQUENCE [LARGE SCALE GENOMIC DNA]</scope>
    <source>
        <strain evidence="5 6">AGD 8-3</strain>
    </source>
</reference>
<dbReference type="GO" id="GO:0070740">
    <property type="term" value="F:tubulin-glutamic acid ligase activity"/>
    <property type="evidence" value="ECO:0007669"/>
    <property type="project" value="TreeGrafter"/>
</dbReference>
<evidence type="ECO:0000313" key="6">
    <source>
        <dbReference type="Proteomes" id="UP000063387"/>
    </source>
</evidence>
<dbReference type="Pfam" id="PF03133">
    <property type="entry name" value="TTL"/>
    <property type="match status" value="1"/>
</dbReference>
<keyword evidence="1 5" id="KW-0436">Ligase</keyword>
<gene>
    <name evidence="5" type="ORF">LOKO_02334</name>
</gene>
<proteinExistence type="predicted"/>
<dbReference type="EMBL" id="CP014226">
    <property type="protein sequence ID" value="AMD01394.1"/>
    <property type="molecule type" value="Genomic_DNA"/>
</dbReference>
<name>A0A0X8HF06_9GAMM</name>
<evidence type="ECO:0000256" key="2">
    <source>
        <dbReference type="ARBA" id="ARBA00022741"/>
    </source>
</evidence>
<dbReference type="AlphaFoldDB" id="A0A0X8HF06"/>
<dbReference type="Proteomes" id="UP000063387">
    <property type="component" value="Chromosome"/>
</dbReference>
<dbReference type="SUPFAM" id="SSF56059">
    <property type="entry name" value="Glutathione synthetase ATP-binding domain-like"/>
    <property type="match status" value="1"/>
</dbReference>
<dbReference type="PANTHER" id="PTHR12241">
    <property type="entry name" value="TUBULIN POLYGLUTAMYLASE"/>
    <property type="match status" value="1"/>
</dbReference>
<dbReference type="RefSeq" id="WP_158509942.1">
    <property type="nucleotide sequence ID" value="NZ_CP014226.1"/>
</dbReference>
<dbReference type="PATRIC" id="fig|507626.3.peg.2327"/>
<sequence length="837" mass="91722">MTDQTTPSRRYWLGGKRAAEQDRFFRDALDPLGWDVGDDEQWDAGWYTGMPDPAQFKKVSPERKLNHYPGNNALTVKSRLHDTLVAVRDRVAHSFGTAATSRLAFFPRVYSMPEDYHDLQQTALSHPEKRWILKPKNASKGKGIRVLRDAADTPLEANWMVQEYLANPHTIRGHKYVLRLYVLVASIQPLRLYLYHQGFAKLASEPYDPNDMDNPFSQLTNPDINALNTSAEIPVEFIDLHRYRQWLREQGHDDERLFAQIHDLVTLTVIGATDAIRRRTAQVGADPQGCYELLGLDCMVDDALKPWILECNLSPSLGICAEPENGGLVEAEVKGGLVKDMVSLVGIDNPAVAARSAEVARRGVAAELARDAQDEEARAGGFLRLFPNAEPERYLPFFTLPSFADMHLADGLAGQPLPRPVLTAWQVSEVLDEDQLALYGTHTGRYYRLNDSAALIWLLATEGLDPDAIVDQLSRAGEASGADAEQRPDRQELRRHVWDCLSEWCREGLLRQRGAQDDGAPAPIEAASDASVAPSCQPMRLTCGGRQWILHTDSAPALSRLSALLYTQLTPLQEGDDTARSPRLEVLRDAPGYTLAAEGRVLASRLTLAELGPQVLAYLARQAPSNEQLVIDAGLLTTPQGDAVICLFPDTGDAHVMLRQFARTFRVTRGLRLDALTLSHGEPLGLPIALDGRNGYLDDSEPGGSLPESVQVRGVILMRHHPEALDGADAELTALDAADAELTALDALGALLPSTFTVGGKPLSGATVTAMSEWLSRCERLTLPVASDSQADRRTAETQGEPADVSLSESLERRVSALLGQRAASARGKTEQAELPG</sequence>
<dbReference type="GO" id="GO:0015631">
    <property type="term" value="F:tubulin binding"/>
    <property type="evidence" value="ECO:0007669"/>
    <property type="project" value="TreeGrafter"/>
</dbReference>
<evidence type="ECO:0000256" key="4">
    <source>
        <dbReference type="SAM" id="MobiDB-lite"/>
    </source>
</evidence>
<keyword evidence="3" id="KW-0067">ATP-binding</keyword>
<dbReference type="PROSITE" id="PS51221">
    <property type="entry name" value="TTL"/>
    <property type="match status" value="1"/>
</dbReference>
<dbReference type="KEGG" id="hco:LOKO_02334"/>
<dbReference type="PANTHER" id="PTHR12241:SF162">
    <property type="entry name" value="TUBULIN MONOGLUTAMYLASE TTLL4"/>
    <property type="match status" value="1"/>
</dbReference>
<dbReference type="GO" id="GO:0005524">
    <property type="term" value="F:ATP binding"/>
    <property type="evidence" value="ECO:0007669"/>
    <property type="project" value="UniProtKB-KW"/>
</dbReference>
<dbReference type="Pfam" id="PF05402">
    <property type="entry name" value="PqqD"/>
    <property type="match status" value="1"/>
</dbReference>
<protein>
    <submittedName>
        <fullName evidence="5">Tubulin-tyrosine ligase family protein</fullName>
    </submittedName>
</protein>
<evidence type="ECO:0000256" key="1">
    <source>
        <dbReference type="ARBA" id="ARBA00022598"/>
    </source>
</evidence>
<evidence type="ECO:0000313" key="5">
    <source>
        <dbReference type="EMBL" id="AMD01394.1"/>
    </source>
</evidence>
<organism evidence="5 6">
    <name type="scientific">Halomonas chromatireducens</name>
    <dbReference type="NCBI Taxonomy" id="507626"/>
    <lineage>
        <taxon>Bacteria</taxon>
        <taxon>Pseudomonadati</taxon>
        <taxon>Pseudomonadota</taxon>
        <taxon>Gammaproteobacteria</taxon>
        <taxon>Oceanospirillales</taxon>
        <taxon>Halomonadaceae</taxon>
        <taxon>Halomonas</taxon>
    </lineage>
</organism>
<feature type="region of interest" description="Disordered" evidence="4">
    <location>
        <begin position="786"/>
        <end position="810"/>
    </location>
</feature>
<dbReference type="InterPro" id="IPR008792">
    <property type="entry name" value="PQQD"/>
</dbReference>
<reference evidence="5 6" key="2">
    <citation type="submission" date="2016-02" db="EMBL/GenBank/DDBJ databases">
        <authorList>
            <person name="Wen L."/>
            <person name="He K."/>
            <person name="Yang H."/>
        </authorList>
    </citation>
    <scope>NUCLEOTIDE SEQUENCE [LARGE SCALE GENOMIC DNA]</scope>
    <source>
        <strain evidence="5 6">AGD 8-3</strain>
    </source>
</reference>
<evidence type="ECO:0000256" key="3">
    <source>
        <dbReference type="ARBA" id="ARBA00022840"/>
    </source>
</evidence>
<accession>A0A0X8HF06</accession>
<dbReference type="Gene3D" id="3.30.470.20">
    <property type="entry name" value="ATP-grasp fold, B domain"/>
    <property type="match status" value="1"/>
</dbReference>
<dbReference type="GO" id="GO:0000226">
    <property type="term" value="P:microtubule cytoskeleton organization"/>
    <property type="evidence" value="ECO:0007669"/>
    <property type="project" value="TreeGrafter"/>
</dbReference>
<keyword evidence="2" id="KW-0547">Nucleotide-binding</keyword>
<dbReference type="STRING" id="507626.LOKO_02334"/>
<dbReference type="OrthoDB" id="5789377at2"/>
<keyword evidence="6" id="KW-1185">Reference proteome</keyword>
<dbReference type="InterPro" id="IPR004344">
    <property type="entry name" value="TTL/TTLL_fam"/>
</dbReference>